<dbReference type="InterPro" id="IPR026466">
    <property type="entry name" value="Fim_isopep_form_D2_dom"/>
</dbReference>
<sequence length="317" mass="33348">MAGCTDFYLYPKDADGSTKVPMDNDGPKAGETLTWKINAVIRDDFSYLKVRDDRDQALEYVSTVVTVGGVTMTTPTEYNVTTSDISGTNPDKGTRVEVEFTPAGIAALANNASAGTVEIQISTKVVEGFEGVINNAAYIFNNEGSEDFDTSTPTTHSKYGTILINKVAREGGAALSGAEFDVYSTTSATFDQATATKLNASKLVTDASGRAGISGLRWSTFANGEEVVKGNPGYIHYWLVETKAPSGFQTLAEPIEVELDANSVTKVVENVKVGAGITLPFTGETGTALFAGAGVLLLAGTALIAVRRNRANNGANV</sequence>
<feature type="transmembrane region" description="Helical" evidence="5">
    <location>
        <begin position="288"/>
        <end position="306"/>
    </location>
</feature>
<keyword evidence="2" id="KW-0964">Secreted</keyword>
<keyword evidence="5" id="KW-0812">Transmembrane</keyword>
<evidence type="ECO:0000256" key="3">
    <source>
        <dbReference type="ARBA" id="ARBA00022729"/>
    </source>
</evidence>
<evidence type="ECO:0000256" key="5">
    <source>
        <dbReference type="SAM" id="Phobius"/>
    </source>
</evidence>
<evidence type="ECO:0000313" key="8">
    <source>
        <dbReference type="Proteomes" id="UP000470875"/>
    </source>
</evidence>
<gene>
    <name evidence="7" type="ORF">FYJ24_00415</name>
</gene>
<dbReference type="InterPro" id="IPR048052">
    <property type="entry name" value="FM1-like"/>
</dbReference>
<dbReference type="RefSeq" id="WP_154542553.1">
    <property type="nucleotide sequence ID" value="NZ_VULO01000001.1"/>
</dbReference>
<comment type="caution">
    <text evidence="7">The sequence shown here is derived from an EMBL/GenBank/DDBJ whole genome shotgun (WGS) entry which is preliminary data.</text>
</comment>
<dbReference type="NCBIfam" id="TIGR01167">
    <property type="entry name" value="LPXTG_anchor"/>
    <property type="match status" value="1"/>
</dbReference>
<dbReference type="GO" id="GO:0005975">
    <property type="term" value="P:carbohydrate metabolic process"/>
    <property type="evidence" value="ECO:0007669"/>
    <property type="project" value="UniProtKB-ARBA"/>
</dbReference>
<dbReference type="AlphaFoldDB" id="A0A6N7W415"/>
<evidence type="ECO:0000313" key="7">
    <source>
        <dbReference type="EMBL" id="MSS83253.1"/>
    </source>
</evidence>
<dbReference type="InterPro" id="IPR019931">
    <property type="entry name" value="LPXTG_anchor"/>
</dbReference>
<accession>A0A6N7W415</accession>
<evidence type="ECO:0000259" key="6">
    <source>
        <dbReference type="PROSITE" id="PS50847"/>
    </source>
</evidence>
<reference evidence="7 8" key="1">
    <citation type="submission" date="2019-08" db="EMBL/GenBank/DDBJ databases">
        <title>In-depth cultivation of the pig gut microbiome towards novel bacterial diversity and tailored functional studies.</title>
        <authorList>
            <person name="Wylensek D."/>
            <person name="Hitch T.C.A."/>
            <person name="Clavel T."/>
        </authorList>
    </citation>
    <scope>NUCLEOTIDE SEQUENCE [LARGE SCALE GENOMIC DNA]</scope>
    <source>
        <strain evidence="7 8">WB03_NA08</strain>
    </source>
</reference>
<keyword evidence="5" id="KW-0472">Membrane</keyword>
<proteinExistence type="predicted"/>
<keyword evidence="3" id="KW-0732">Signal</keyword>
<organism evidence="7 8">
    <name type="scientific">Scrofimicrobium canadense</name>
    <dbReference type="NCBI Taxonomy" id="2652290"/>
    <lineage>
        <taxon>Bacteria</taxon>
        <taxon>Bacillati</taxon>
        <taxon>Actinomycetota</taxon>
        <taxon>Actinomycetes</taxon>
        <taxon>Actinomycetales</taxon>
        <taxon>Actinomycetaceae</taxon>
        <taxon>Scrofimicrobium</taxon>
    </lineage>
</organism>
<evidence type="ECO:0000256" key="1">
    <source>
        <dbReference type="ARBA" id="ARBA00022512"/>
    </source>
</evidence>
<dbReference type="Gene3D" id="2.60.40.740">
    <property type="match status" value="1"/>
</dbReference>
<feature type="domain" description="Gram-positive cocci surface proteins LPxTG" evidence="6">
    <location>
        <begin position="279"/>
        <end position="317"/>
    </location>
</feature>
<keyword evidence="1" id="KW-0134">Cell wall</keyword>
<dbReference type="Pfam" id="PF17802">
    <property type="entry name" value="SpaA"/>
    <property type="match status" value="1"/>
</dbReference>
<dbReference type="EMBL" id="VULO01000001">
    <property type="protein sequence ID" value="MSS83253.1"/>
    <property type="molecule type" value="Genomic_DNA"/>
</dbReference>
<evidence type="ECO:0000256" key="2">
    <source>
        <dbReference type="ARBA" id="ARBA00022525"/>
    </source>
</evidence>
<protein>
    <submittedName>
        <fullName evidence="7">SpaH/EbpB family LPXTG-anchored major pilin</fullName>
    </submittedName>
</protein>
<name>A0A6N7W415_9ACTO</name>
<dbReference type="InterPro" id="IPR013783">
    <property type="entry name" value="Ig-like_fold"/>
</dbReference>
<keyword evidence="5" id="KW-1133">Transmembrane helix</keyword>
<dbReference type="Pfam" id="PF00746">
    <property type="entry name" value="Gram_pos_anchor"/>
    <property type="match status" value="1"/>
</dbReference>
<keyword evidence="4" id="KW-0572">Peptidoglycan-anchor</keyword>
<dbReference type="InterPro" id="IPR041033">
    <property type="entry name" value="SpaA_PFL_dom_1"/>
</dbReference>
<keyword evidence="8" id="KW-1185">Reference proteome</keyword>
<dbReference type="NCBIfam" id="TIGR04226">
    <property type="entry name" value="RrgB_K2N_iso_D2"/>
    <property type="match status" value="1"/>
</dbReference>
<dbReference type="NCBIfam" id="NF033902">
    <property type="entry name" value="iso_D2_wall_anc"/>
    <property type="match status" value="1"/>
</dbReference>
<dbReference type="Proteomes" id="UP000470875">
    <property type="component" value="Unassembled WGS sequence"/>
</dbReference>
<dbReference type="Gene3D" id="2.60.40.10">
    <property type="entry name" value="Immunoglobulins"/>
    <property type="match status" value="1"/>
</dbReference>
<evidence type="ECO:0000256" key="4">
    <source>
        <dbReference type="ARBA" id="ARBA00023088"/>
    </source>
</evidence>
<dbReference type="PROSITE" id="PS50847">
    <property type="entry name" value="GRAM_POS_ANCHORING"/>
    <property type="match status" value="1"/>
</dbReference>